<evidence type="ECO:0000256" key="1">
    <source>
        <dbReference type="SAM" id="MobiDB-lite"/>
    </source>
</evidence>
<evidence type="ECO:0000313" key="2">
    <source>
        <dbReference type="EMBL" id="BBT18251.1"/>
    </source>
</evidence>
<feature type="compositionally biased region" description="Basic residues" evidence="1">
    <location>
        <begin position="10"/>
        <end position="24"/>
    </location>
</feature>
<dbReference type="Proteomes" id="UP000515591">
    <property type="component" value="Chromosome"/>
</dbReference>
<reference evidence="2 3" key="1">
    <citation type="submission" date="2019-12" db="EMBL/GenBank/DDBJ databases">
        <title>complete genome sequences of Pseudomonas otitidis str. WP8-S17-CRE-03 isolated from wastewater treatment plant effluent.</title>
        <authorList>
            <person name="Sekizuka T."/>
            <person name="Itokawa K."/>
            <person name="Yatsu K."/>
            <person name="Inamine Y."/>
            <person name="Kuroda M."/>
        </authorList>
    </citation>
    <scope>NUCLEOTIDE SEQUENCE [LARGE SCALE GENOMIC DNA]</scope>
    <source>
        <strain evidence="2 3">WP8-S17-CRE-03</strain>
    </source>
</reference>
<organism evidence="2 3">
    <name type="scientific">Metapseudomonas otitidis</name>
    <dbReference type="NCBI Taxonomy" id="319939"/>
    <lineage>
        <taxon>Bacteria</taxon>
        <taxon>Pseudomonadati</taxon>
        <taxon>Pseudomonadota</taxon>
        <taxon>Gammaproteobacteria</taxon>
        <taxon>Pseudomonadales</taxon>
        <taxon>Pseudomonadaceae</taxon>
        <taxon>Metapseudomonas</taxon>
    </lineage>
</organism>
<feature type="region of interest" description="Disordered" evidence="1">
    <location>
        <begin position="1"/>
        <end position="34"/>
    </location>
</feature>
<dbReference type="AlphaFoldDB" id="A0A6S5RPY3"/>
<name>A0A6S5RPY3_9GAMM</name>
<accession>A0A6S5RPY3</accession>
<proteinExistence type="predicted"/>
<evidence type="ECO:0000313" key="3">
    <source>
        <dbReference type="Proteomes" id="UP000515591"/>
    </source>
</evidence>
<protein>
    <submittedName>
        <fullName evidence="2">Uncharacterized protein</fullName>
    </submittedName>
</protein>
<dbReference type="EMBL" id="AP022213">
    <property type="protein sequence ID" value="BBT18251.1"/>
    <property type="molecule type" value="Genomic_DNA"/>
</dbReference>
<gene>
    <name evidence="2" type="ORF">WP8S17C03_43000</name>
</gene>
<sequence length="88" mass="9772">MAREPGARILNKRRPQIKVRRRSQRGTVPTSGPPVLAACQPVVMRNNPPYLNEPRHKGRGPGCRFAWPLRRGCVLLPADDHEAGPTST</sequence>